<organism evidence="2 3">
    <name type="scientific">Cyanobium gracile UHCC 0281</name>
    <dbReference type="NCBI Taxonomy" id="3110309"/>
    <lineage>
        <taxon>Bacteria</taxon>
        <taxon>Bacillati</taxon>
        <taxon>Cyanobacteriota</taxon>
        <taxon>Cyanophyceae</taxon>
        <taxon>Synechococcales</taxon>
        <taxon>Prochlorococcaceae</taxon>
        <taxon>Cyanobium</taxon>
    </lineage>
</organism>
<accession>A0ABU5SZM9</accession>
<sequence>MGEPSWQESDPLPAALAVGRAPGVAEPRLDGGRLFWLEQRPSERGRTTLMARRPGAAAVELTAGSWNVRSRVHEYGGGAYAVAGDQLVFVDDGDRCLWQLSLAGGGDPTATSVPRRLTAPSDPERPRAFADGLIDQPRQRWIGVMEQDGLDRLVAVPLAGGEPELLHQPADFCGYAVLAPGGGHLAWVTWQQPFMPWERSQLWLAAIDAAGQLRQARPIAGSGPGDPLGISVFQPLWLDDGSLVVANDRSGWWSLERLADVAALGADTQPRWQPLCPMEAEFGGPQWVYGLRTLAWDGTRLLAAVCRQGCWELGRLGVDGGRFEPIPLPFSELASLTAEAGRLVAVAGAPGIGQGLLELDTASGTWQHTPAAPLPLEAEAISRPEPFWFDGHGGAPTHAWYYPPRGGSRAEAPLLVKGHSGPTAMAGTGLNLAIQFWTSRGWGVVDVNYGGSTGFGRAYRQRLDGQWGVVDVADCAAAARALVVAGKADPDRVAFEGGSAGGFTVLAALCFTDVFKAGACRYPVADPEALLGVDHRFEARYTETLIGPWPEAQSVYEARSPLRHAQQITVPVVFFHGLDDRVVPARQSEQMVEALRRGGLETELHLFAGEGHGFRDSGVRTTVLEATEAFFRRQFRL</sequence>
<evidence type="ECO:0000259" key="1">
    <source>
        <dbReference type="Pfam" id="PF00326"/>
    </source>
</evidence>
<dbReference type="RefSeq" id="WP_323357895.1">
    <property type="nucleotide sequence ID" value="NZ_JAYGHY010000080.1"/>
</dbReference>
<evidence type="ECO:0000313" key="2">
    <source>
        <dbReference type="EMBL" id="MEA5443941.1"/>
    </source>
</evidence>
<dbReference type="EMBL" id="JAYGHY010000080">
    <property type="protein sequence ID" value="MEA5443941.1"/>
    <property type="molecule type" value="Genomic_DNA"/>
</dbReference>
<comment type="caution">
    <text evidence="2">The sequence shown here is derived from an EMBL/GenBank/DDBJ whole genome shotgun (WGS) entry which is preliminary data.</text>
</comment>
<dbReference type="SUPFAM" id="SSF53474">
    <property type="entry name" value="alpha/beta-Hydrolases"/>
    <property type="match status" value="1"/>
</dbReference>
<dbReference type="InterPro" id="IPR050585">
    <property type="entry name" value="Xaa-Pro_dipeptidyl-ppase/CocE"/>
</dbReference>
<dbReference type="PANTHER" id="PTHR43056:SF5">
    <property type="entry name" value="PEPTIDASE S9 PROLYL OLIGOPEPTIDASE CATALYTIC DOMAIN-CONTAINING PROTEIN"/>
    <property type="match status" value="1"/>
</dbReference>
<dbReference type="PANTHER" id="PTHR43056">
    <property type="entry name" value="PEPTIDASE S9 PROLYL OLIGOPEPTIDASE"/>
    <property type="match status" value="1"/>
</dbReference>
<dbReference type="SUPFAM" id="SSF82171">
    <property type="entry name" value="DPP6 N-terminal domain-like"/>
    <property type="match status" value="1"/>
</dbReference>
<dbReference type="InterPro" id="IPR001375">
    <property type="entry name" value="Peptidase_S9_cat"/>
</dbReference>
<gene>
    <name evidence="2" type="ORF">VB739_15385</name>
</gene>
<dbReference type="Proteomes" id="UP001302329">
    <property type="component" value="Unassembled WGS sequence"/>
</dbReference>
<proteinExistence type="predicted"/>
<dbReference type="Pfam" id="PF00326">
    <property type="entry name" value="Peptidase_S9"/>
    <property type="match status" value="1"/>
</dbReference>
<dbReference type="Gene3D" id="3.40.50.1820">
    <property type="entry name" value="alpha/beta hydrolase"/>
    <property type="match status" value="1"/>
</dbReference>
<evidence type="ECO:0000313" key="3">
    <source>
        <dbReference type="Proteomes" id="UP001302329"/>
    </source>
</evidence>
<keyword evidence="3" id="KW-1185">Reference proteome</keyword>
<dbReference type="InterPro" id="IPR011042">
    <property type="entry name" value="6-blade_b-propeller_TolB-like"/>
</dbReference>
<protein>
    <submittedName>
        <fullName evidence="2">Prolyl oligopeptidase family serine peptidase</fullName>
    </submittedName>
</protein>
<dbReference type="Gene3D" id="2.120.10.30">
    <property type="entry name" value="TolB, C-terminal domain"/>
    <property type="match status" value="1"/>
</dbReference>
<reference evidence="2 3" key="1">
    <citation type="submission" date="2023-12" db="EMBL/GenBank/DDBJ databases">
        <title>Baltic Sea Cyanobacteria.</title>
        <authorList>
            <person name="Delbaje E."/>
            <person name="Fewer D.P."/>
            <person name="Shishido T.K."/>
        </authorList>
    </citation>
    <scope>NUCLEOTIDE SEQUENCE [LARGE SCALE GENOMIC DNA]</scope>
    <source>
        <strain evidence="2 3">UHCC 0281</strain>
    </source>
</reference>
<feature type="domain" description="Peptidase S9 prolyl oligopeptidase catalytic" evidence="1">
    <location>
        <begin position="433"/>
        <end position="635"/>
    </location>
</feature>
<dbReference type="InterPro" id="IPR029058">
    <property type="entry name" value="AB_hydrolase_fold"/>
</dbReference>
<name>A0ABU5SZM9_9CYAN</name>